<name>A0A0V9UNW6_9NOCA</name>
<reference evidence="2 3" key="2">
    <citation type="journal article" date="2016" name="Genome Announc.">
        <title>Draft Genome Sequence of a Versatile Hydrocarbon-Degrading Bacterium, Rhodococcus pyridinivorans Strain KG-16, Collected from Oil Fields in India.</title>
        <authorList>
            <person name="Aggarwal R.K."/>
            <person name="Dawar C."/>
            <person name="Phanindranath R."/>
            <person name="Mutnuri L."/>
            <person name="Dayal A.M."/>
        </authorList>
    </citation>
    <scope>NUCLEOTIDE SEQUENCE [LARGE SCALE GENOMIC DNA]</scope>
    <source>
        <strain evidence="2 3">KG-16</strain>
    </source>
</reference>
<dbReference type="EMBL" id="AZXY01000002">
    <property type="protein sequence ID" value="KSZ59684.1"/>
    <property type="molecule type" value="Genomic_DNA"/>
</dbReference>
<comment type="caution">
    <text evidence="2">The sequence shown here is derived from an EMBL/GenBank/DDBJ whole genome shotgun (WGS) entry which is preliminary data.</text>
</comment>
<dbReference type="GO" id="GO:0003676">
    <property type="term" value="F:nucleic acid binding"/>
    <property type="evidence" value="ECO:0007669"/>
    <property type="project" value="InterPro"/>
</dbReference>
<evidence type="ECO:0000259" key="1">
    <source>
        <dbReference type="Pfam" id="PF13708"/>
    </source>
</evidence>
<dbReference type="SUPFAM" id="SSF53335">
    <property type="entry name" value="S-adenosyl-L-methionine-dependent methyltransferases"/>
    <property type="match status" value="1"/>
</dbReference>
<dbReference type="InterPro" id="IPR029063">
    <property type="entry name" value="SAM-dependent_MTases_sf"/>
</dbReference>
<dbReference type="InterPro" id="IPR031339">
    <property type="entry name" value="DUF4942"/>
</dbReference>
<dbReference type="InterPro" id="IPR002052">
    <property type="entry name" value="DNA_methylase_N6_adenine_CS"/>
</dbReference>
<reference evidence="3" key="1">
    <citation type="submission" date="2015-01" db="EMBL/GenBank/DDBJ databases">
        <title>Draft genome sequence of Rhodococcus pyridinivorans strain KG-16, a hydrocarbon-degrading bacterium.</title>
        <authorList>
            <person name="Aggarwal R.K."/>
            <person name="Dawar C."/>
        </authorList>
    </citation>
    <scope>NUCLEOTIDE SEQUENCE [LARGE SCALE GENOMIC DNA]</scope>
    <source>
        <strain evidence="3">KG-16</strain>
    </source>
</reference>
<dbReference type="RefSeq" id="WP_060651044.1">
    <property type="nucleotide sequence ID" value="NZ_AZXY01000002.1"/>
</dbReference>
<protein>
    <recommendedName>
        <fullName evidence="1">DUF4942 domain-containing protein</fullName>
    </recommendedName>
</protein>
<dbReference type="GO" id="GO:0032259">
    <property type="term" value="P:methylation"/>
    <property type="evidence" value="ECO:0007669"/>
    <property type="project" value="InterPro"/>
</dbReference>
<dbReference type="CDD" id="cd02440">
    <property type="entry name" value="AdoMet_MTases"/>
    <property type="match status" value="1"/>
</dbReference>
<proteinExistence type="predicted"/>
<dbReference type="PROSITE" id="PS00092">
    <property type="entry name" value="N6_MTASE"/>
    <property type="match status" value="1"/>
</dbReference>
<dbReference type="Proteomes" id="UP000053060">
    <property type="component" value="Unassembled WGS sequence"/>
</dbReference>
<accession>A0A0V9UNW6</accession>
<dbReference type="Pfam" id="PF13708">
    <property type="entry name" value="DUF4942"/>
    <property type="match status" value="1"/>
</dbReference>
<dbReference type="Gene3D" id="3.40.50.150">
    <property type="entry name" value="Vaccinia Virus protein VP39"/>
    <property type="match status" value="1"/>
</dbReference>
<organism evidence="2 3">
    <name type="scientific">Rhodococcus pyridinivorans KG-16</name>
    <dbReference type="NCBI Taxonomy" id="1441730"/>
    <lineage>
        <taxon>Bacteria</taxon>
        <taxon>Bacillati</taxon>
        <taxon>Actinomycetota</taxon>
        <taxon>Actinomycetes</taxon>
        <taxon>Mycobacteriales</taxon>
        <taxon>Nocardiaceae</taxon>
        <taxon>Rhodococcus</taxon>
    </lineage>
</organism>
<dbReference type="GO" id="GO:0008168">
    <property type="term" value="F:methyltransferase activity"/>
    <property type="evidence" value="ECO:0007669"/>
    <property type="project" value="InterPro"/>
</dbReference>
<dbReference type="PATRIC" id="fig|1441730.3.peg.1226"/>
<evidence type="ECO:0000313" key="2">
    <source>
        <dbReference type="EMBL" id="KSZ59684.1"/>
    </source>
</evidence>
<evidence type="ECO:0000313" key="3">
    <source>
        <dbReference type="Proteomes" id="UP000053060"/>
    </source>
</evidence>
<gene>
    <name evidence="2" type="ORF">Z045_05825</name>
</gene>
<dbReference type="AlphaFoldDB" id="A0A0V9UNW6"/>
<sequence>MFGGDFYPTPEALIDKMLAKVDPQTVETVLEPSAGRGDIIERINALRNASGRWRSVKKIDAVEIDPELAAVLAGKGHKPIAGDFLSFRSFRRYDLIVMNPPFSEGAKHLLKALELQKHGGQVVSLLNAETLKNPHTNERRDLVAKLEELGASIEYVQGAFASAVRTTSVETALIHVDIPRIPKSDILENLKRAQAIETSEEGSPREVVEGEYITGAVRRYEIEARAGLALIREYQALAPVLSRSFTDDKSPILKLEVSGEHGDLQNNFVEHLRMKYWRELFQSNQFAGAFTEKTRERYREQIDGLRHYEFTVGNIKQMQTDISASMLDTLDEAIVGLFDEFSAQYWDEASKNIHYYNGWKTNKAYVINKKVITRLNAWGYYTAHPFDPLNWDVRNKLADVVRVFAYLDGKLTSDMTQLEDALRAARESQQTKGVDLGYVTVDFFKKGTVHITFKRSDLLKKFNLIGSQRKGWLPPNYGAKSYEAMNQEERDVVDSFEGRDSYADTVERHEFYISRAQLQIGAGAA</sequence>
<feature type="domain" description="DUF4942" evidence="1">
    <location>
        <begin position="270"/>
        <end position="471"/>
    </location>
</feature>